<dbReference type="SMART" id="SM00530">
    <property type="entry name" value="HTH_XRE"/>
    <property type="match status" value="1"/>
</dbReference>
<keyword evidence="1" id="KW-0175">Coiled coil</keyword>
<dbReference type="Proteomes" id="UP000051160">
    <property type="component" value="Unassembled WGS sequence"/>
</dbReference>
<feature type="domain" description="HTH cro/C1-type" evidence="2">
    <location>
        <begin position="8"/>
        <end position="59"/>
    </location>
</feature>
<dbReference type="RefSeq" id="WP_054699756.1">
    <property type="nucleotide sequence ID" value="NZ_AZEE01000028.1"/>
</dbReference>
<dbReference type="SUPFAM" id="SSF47413">
    <property type="entry name" value="lambda repressor-like DNA-binding domains"/>
    <property type="match status" value="1"/>
</dbReference>
<dbReference type="PATRIC" id="fig|1423776.4.peg.774"/>
<dbReference type="InterPro" id="IPR053163">
    <property type="entry name" value="HTH-type_regulator_Rgg"/>
</dbReference>
<dbReference type="GO" id="GO:0003677">
    <property type="term" value="F:DNA binding"/>
    <property type="evidence" value="ECO:0007669"/>
    <property type="project" value="InterPro"/>
</dbReference>
<dbReference type="OrthoDB" id="1150409at2"/>
<dbReference type="PROSITE" id="PS50943">
    <property type="entry name" value="HTH_CROC1"/>
    <property type="match status" value="1"/>
</dbReference>
<evidence type="ECO:0000259" key="2">
    <source>
        <dbReference type="PROSITE" id="PS50943"/>
    </source>
</evidence>
<dbReference type="CDD" id="cd00093">
    <property type="entry name" value="HTH_XRE"/>
    <property type="match status" value="1"/>
</dbReference>
<comment type="caution">
    <text evidence="3">The sequence shown here is derived from an EMBL/GenBank/DDBJ whole genome shotgun (WGS) entry which is preliminary data.</text>
</comment>
<dbReference type="InterPro" id="IPR001387">
    <property type="entry name" value="Cro/C1-type_HTH"/>
</dbReference>
<sequence>MNIGKFVERRKALRISQVKMCEGICTQSTLSKFESGGHIPSLVILTKLCARIGLTIDDLNESDTITANQLQAQLDDLEQELVMENYQGVLAGLSQIDEQQLDSILLKMQFYYLRGLLGALINQPPEEVLYDFSQILNDLDESHETIFTQLVYVGSGVMYNRMQQADRANFYFKKVHAFIKNVMKDEKLYFRRVGDNYLRLLTMVFFTASYYNGVGKLKQSKQLVATGVEICAQHHVTYFLPRLKFLAAKNAIEEGQEKAVVDRLINEVLAFARINENQVIEVKAAALTTRYAKGESLVDLTP</sequence>
<dbReference type="EMBL" id="AZEE01000028">
    <property type="protein sequence ID" value="KRK97797.1"/>
    <property type="molecule type" value="Genomic_DNA"/>
</dbReference>
<proteinExistence type="predicted"/>
<dbReference type="Pfam" id="PF01381">
    <property type="entry name" value="HTH_3"/>
    <property type="match status" value="1"/>
</dbReference>
<dbReference type="STRING" id="1423776.FD04_GL000767"/>
<accession>A0A0R1LPL4</accession>
<dbReference type="Gene3D" id="1.25.40.10">
    <property type="entry name" value="Tetratricopeptide repeat domain"/>
    <property type="match status" value="1"/>
</dbReference>
<dbReference type="PANTHER" id="PTHR37038">
    <property type="entry name" value="TRANSCRIPTIONAL REGULATOR-RELATED"/>
    <property type="match status" value="1"/>
</dbReference>
<dbReference type="InterPro" id="IPR010982">
    <property type="entry name" value="Lambda_DNA-bd_dom_sf"/>
</dbReference>
<reference evidence="3 4" key="1">
    <citation type="journal article" date="2015" name="Genome Announc.">
        <title>Expanding the biotechnology potential of lactobacilli through comparative genomics of 213 strains and associated genera.</title>
        <authorList>
            <person name="Sun Z."/>
            <person name="Harris H.M."/>
            <person name="McCann A."/>
            <person name="Guo C."/>
            <person name="Argimon S."/>
            <person name="Zhang W."/>
            <person name="Yang X."/>
            <person name="Jeffery I.B."/>
            <person name="Cooney J.C."/>
            <person name="Kagawa T.F."/>
            <person name="Liu W."/>
            <person name="Song Y."/>
            <person name="Salvetti E."/>
            <person name="Wrobel A."/>
            <person name="Rasinkangas P."/>
            <person name="Parkhill J."/>
            <person name="Rea M.C."/>
            <person name="O'Sullivan O."/>
            <person name="Ritari J."/>
            <person name="Douillard F.P."/>
            <person name="Paul Ross R."/>
            <person name="Yang R."/>
            <person name="Briner A.E."/>
            <person name="Felis G.E."/>
            <person name="de Vos W.M."/>
            <person name="Barrangou R."/>
            <person name="Klaenhammer T.R."/>
            <person name="Caufield P.W."/>
            <person name="Cui Y."/>
            <person name="Zhang H."/>
            <person name="O'Toole P.W."/>
        </authorList>
    </citation>
    <scope>NUCLEOTIDE SEQUENCE [LARGE SCALE GENOMIC DNA]</scope>
    <source>
        <strain evidence="3 4">DSM 19909</strain>
    </source>
</reference>
<protein>
    <recommendedName>
        <fullName evidence="2">HTH cro/C1-type domain-containing protein</fullName>
    </recommendedName>
</protein>
<dbReference type="AlphaFoldDB" id="A0A0R1LPL4"/>
<evidence type="ECO:0000313" key="3">
    <source>
        <dbReference type="EMBL" id="KRK97797.1"/>
    </source>
</evidence>
<feature type="coiled-coil region" evidence="1">
    <location>
        <begin position="60"/>
        <end position="87"/>
    </location>
</feature>
<name>A0A0R1LPL4_9LACO</name>
<evidence type="ECO:0000313" key="4">
    <source>
        <dbReference type="Proteomes" id="UP000051160"/>
    </source>
</evidence>
<keyword evidence="4" id="KW-1185">Reference proteome</keyword>
<dbReference type="InterPro" id="IPR011990">
    <property type="entry name" value="TPR-like_helical_dom_sf"/>
</dbReference>
<dbReference type="PANTHER" id="PTHR37038:SF14">
    <property type="entry name" value="TRANSCRIPTIONAL ACTIVATOR"/>
    <property type="match status" value="1"/>
</dbReference>
<organism evidence="3 4">
    <name type="scientific">Secundilactobacillus odoratitofui DSM 19909 = JCM 15043</name>
    <dbReference type="NCBI Taxonomy" id="1423776"/>
    <lineage>
        <taxon>Bacteria</taxon>
        <taxon>Bacillati</taxon>
        <taxon>Bacillota</taxon>
        <taxon>Bacilli</taxon>
        <taxon>Lactobacillales</taxon>
        <taxon>Lactobacillaceae</taxon>
        <taxon>Secundilactobacillus</taxon>
    </lineage>
</organism>
<evidence type="ECO:0000256" key="1">
    <source>
        <dbReference type="SAM" id="Coils"/>
    </source>
</evidence>
<gene>
    <name evidence="3" type="ORF">FD04_GL000767</name>
</gene>